<dbReference type="Proteomes" id="UP001153332">
    <property type="component" value="Unassembled WGS sequence"/>
</dbReference>
<name>A0ACC2JY62_9PEZI</name>
<protein>
    <submittedName>
        <fullName evidence="1">Uncharacterized protein</fullName>
    </submittedName>
</protein>
<proteinExistence type="predicted"/>
<sequence length="149" mass="16729">MAEDLRVKLGKSQIEFQKPDPLVPWTPEVWNAAIAAFHAGDRMPAPRLFVVISSDGPVDSPEKLQKLADLPFIPEVIETNEAYPFSDSIGDTVRVSGISWEEFERLRDRTNSKKILVWMPHRRTKKPGPRNAYIITSVKNAAPGDVHGK</sequence>
<organism evidence="1 2">
    <name type="scientific">Lasiodiplodia mahajangana</name>
    <dbReference type="NCBI Taxonomy" id="1108764"/>
    <lineage>
        <taxon>Eukaryota</taxon>
        <taxon>Fungi</taxon>
        <taxon>Dikarya</taxon>
        <taxon>Ascomycota</taxon>
        <taxon>Pezizomycotina</taxon>
        <taxon>Dothideomycetes</taxon>
        <taxon>Dothideomycetes incertae sedis</taxon>
        <taxon>Botryosphaeriales</taxon>
        <taxon>Botryosphaeriaceae</taxon>
        <taxon>Lasiodiplodia</taxon>
    </lineage>
</organism>
<evidence type="ECO:0000313" key="2">
    <source>
        <dbReference type="Proteomes" id="UP001153332"/>
    </source>
</evidence>
<keyword evidence="2" id="KW-1185">Reference proteome</keyword>
<dbReference type="EMBL" id="JAPUUL010000162">
    <property type="protein sequence ID" value="KAJ8132222.1"/>
    <property type="molecule type" value="Genomic_DNA"/>
</dbReference>
<accession>A0ACC2JY62</accession>
<evidence type="ECO:0000313" key="1">
    <source>
        <dbReference type="EMBL" id="KAJ8132222.1"/>
    </source>
</evidence>
<gene>
    <name evidence="1" type="ORF">O1611_g1400</name>
</gene>
<reference evidence="1" key="1">
    <citation type="submission" date="2022-12" db="EMBL/GenBank/DDBJ databases">
        <title>Genome Sequence of Lasiodiplodia mahajangana.</title>
        <authorList>
            <person name="Buettner E."/>
        </authorList>
    </citation>
    <scope>NUCLEOTIDE SEQUENCE</scope>
    <source>
        <strain evidence="1">VT137</strain>
    </source>
</reference>
<comment type="caution">
    <text evidence="1">The sequence shown here is derived from an EMBL/GenBank/DDBJ whole genome shotgun (WGS) entry which is preliminary data.</text>
</comment>